<evidence type="ECO:0000313" key="1">
    <source>
        <dbReference type="EMBL" id="MBU8824102.1"/>
    </source>
</evidence>
<dbReference type="EMBL" id="JAHBOM010000010">
    <property type="protein sequence ID" value="MBU8824102.1"/>
    <property type="molecule type" value="Genomic_DNA"/>
</dbReference>
<protein>
    <submittedName>
        <fullName evidence="1">Uncharacterized protein</fullName>
    </submittedName>
</protein>
<accession>A0ABS6HN26</accession>
<comment type="caution">
    <text evidence="1">The sequence shown here is derived from an EMBL/GenBank/DDBJ whole genome shotgun (WGS) entry which is preliminary data.</text>
</comment>
<gene>
    <name evidence="1" type="ORF">KL859_14645</name>
</gene>
<keyword evidence="2" id="KW-1185">Reference proteome</keyword>
<evidence type="ECO:0000313" key="2">
    <source>
        <dbReference type="Proteomes" id="UP000696413"/>
    </source>
</evidence>
<sequence length="137" mass="14188">MADPLIPYLDRDAPPGEKLAPEMRAEIAELAPSVVVNNSITTAKLRDKAVTGEKMADGAVGSPQIAQGGVKTINIDDQAVTTDKLNDSSVTAAKAGIGVSKAVDADDEPIENTFKFVTAAEFAGMTQVPGVTYMVGP</sequence>
<dbReference type="Proteomes" id="UP000696413">
    <property type="component" value="Unassembled WGS sequence"/>
</dbReference>
<name>A0ABS6HN26_MYCGD</name>
<proteinExistence type="predicted"/>
<dbReference type="RefSeq" id="WP_214394955.1">
    <property type="nucleotide sequence ID" value="NZ_JAHBOL010000014.1"/>
</dbReference>
<reference evidence="1 2" key="1">
    <citation type="submission" date="2021-05" db="EMBL/GenBank/DDBJ databases">
        <title>Draft Genome Sequences of Clinical Respiratory Isolates of Mycobacterium goodii Recovered in Ireland.</title>
        <authorList>
            <person name="Flanagan P.R."/>
            <person name="Mok S."/>
            <person name="Roycroft E."/>
            <person name="Rogers T.R."/>
            <person name="Fitzgibbon M."/>
        </authorList>
    </citation>
    <scope>NUCLEOTIDE SEQUENCE [LARGE SCALE GENOMIC DNA]</scope>
    <source>
        <strain evidence="1 2">14IE55</strain>
    </source>
</reference>
<organism evidence="1 2">
    <name type="scientific">Mycolicibacterium goodii</name>
    <name type="common">Mycobacterium goodii</name>
    <dbReference type="NCBI Taxonomy" id="134601"/>
    <lineage>
        <taxon>Bacteria</taxon>
        <taxon>Bacillati</taxon>
        <taxon>Actinomycetota</taxon>
        <taxon>Actinomycetes</taxon>
        <taxon>Mycobacteriales</taxon>
        <taxon>Mycobacteriaceae</taxon>
        <taxon>Mycolicibacterium</taxon>
    </lineage>
</organism>